<comment type="caution">
    <text evidence="8">The sequence shown here is derived from an EMBL/GenBank/DDBJ whole genome shotgun (WGS) entry which is preliminary data.</text>
</comment>
<dbReference type="InterPro" id="IPR001943">
    <property type="entry name" value="UVR_dom"/>
</dbReference>
<keyword evidence="5" id="KW-0234">DNA repair</keyword>
<dbReference type="GO" id="GO:0009381">
    <property type="term" value="F:excinuclease ABC activity"/>
    <property type="evidence" value="ECO:0007669"/>
    <property type="project" value="InterPro"/>
</dbReference>
<dbReference type="InterPro" id="IPR036876">
    <property type="entry name" value="UVR_dom_sf"/>
</dbReference>
<dbReference type="InterPro" id="IPR035901">
    <property type="entry name" value="GIY-YIG_endonuc_sf"/>
</dbReference>
<dbReference type="GO" id="GO:0006289">
    <property type="term" value="P:nucleotide-excision repair"/>
    <property type="evidence" value="ECO:0007669"/>
    <property type="project" value="InterPro"/>
</dbReference>
<evidence type="ECO:0000313" key="8">
    <source>
        <dbReference type="EMBL" id="KKQ74050.1"/>
    </source>
</evidence>
<evidence type="ECO:0000259" key="6">
    <source>
        <dbReference type="PROSITE" id="PS50164"/>
    </source>
</evidence>
<evidence type="ECO:0000256" key="4">
    <source>
        <dbReference type="ARBA" id="ARBA00022881"/>
    </source>
</evidence>
<dbReference type="GO" id="GO:0009380">
    <property type="term" value="C:excinuclease repair complex"/>
    <property type="evidence" value="ECO:0007669"/>
    <property type="project" value="TreeGrafter"/>
</dbReference>
<organism evidence="8 9">
    <name type="scientific">Candidatus Woesebacteria bacterium GW2011_GWB1_38_5</name>
    <dbReference type="NCBI Taxonomy" id="1618568"/>
    <lineage>
        <taxon>Bacteria</taxon>
        <taxon>Candidatus Woeseibacteriota</taxon>
    </lineage>
</organism>
<sequence>MLEGVKHLQFTKNNVKKLPLTPGIYIFFNIKGVAIYIGKAKSLKNRVSSYLNTNQYGKTQKLIDSIDKFSYIKVESDIEAYILESNFIKKFKPYYNISSKDDKGPYYVFITADVLPRVLVERKRRNKTKYKYIFGPFYQSRKLFYVLKILRSIVPYSTHLPEKRTCLYSQLGLCKPCPSAISDPKTGSNNELLESEYYLNIKKVRYFFNGKFISLKNRLVAEMKAYSNDEKFEKAKEIKERIDFIDSILQKEIIEDNYLKDPLIRDKDIQNELTELKNILHKYNIFFDPKKRLECYDISHLQGSHSAGSMVVFIDGESVKKHYRHFRLRRSQNNDVSSLKEIAQRRIKHFFDWGKPGIIIVDGGKAQVNTFLNQFSGQNISVCGIAKRYEKLVIPINGSFIEYKLEGGALKFIQRVRNEAHRFAQRYHKKLLTKDLLKM</sequence>
<dbReference type="Gene3D" id="3.40.1440.10">
    <property type="entry name" value="GIY-YIG endonuclease"/>
    <property type="match status" value="1"/>
</dbReference>
<feature type="domain" description="UvrC family homology region profile" evidence="7">
    <location>
        <begin position="266"/>
        <end position="375"/>
    </location>
</feature>
<keyword evidence="4" id="KW-0267">Excision nuclease</keyword>
<keyword evidence="1" id="KW-0963">Cytoplasm</keyword>
<dbReference type="EMBL" id="LBUY01000036">
    <property type="protein sequence ID" value="KKQ74050.1"/>
    <property type="molecule type" value="Genomic_DNA"/>
</dbReference>
<dbReference type="InterPro" id="IPR047296">
    <property type="entry name" value="GIY-YIG_UvrC_Cho"/>
</dbReference>
<evidence type="ECO:0000259" key="7">
    <source>
        <dbReference type="PROSITE" id="PS50165"/>
    </source>
</evidence>
<evidence type="ECO:0000256" key="5">
    <source>
        <dbReference type="ARBA" id="ARBA00023204"/>
    </source>
</evidence>
<dbReference type="PATRIC" id="fig|1618568.3.peg.572"/>
<dbReference type="PROSITE" id="PS50164">
    <property type="entry name" value="GIY_YIG"/>
    <property type="match status" value="1"/>
</dbReference>
<dbReference type="PANTHER" id="PTHR30562:SF1">
    <property type="entry name" value="UVRABC SYSTEM PROTEIN C"/>
    <property type="match status" value="1"/>
</dbReference>
<dbReference type="PROSITE" id="PS50165">
    <property type="entry name" value="UVRC"/>
    <property type="match status" value="1"/>
</dbReference>
<proteinExistence type="predicted"/>
<dbReference type="Pfam" id="PF02151">
    <property type="entry name" value="UVR"/>
    <property type="match status" value="1"/>
</dbReference>
<evidence type="ECO:0000256" key="1">
    <source>
        <dbReference type="ARBA" id="ARBA00022490"/>
    </source>
</evidence>
<accession>A0A0G0KEV7</accession>
<dbReference type="CDD" id="cd10434">
    <property type="entry name" value="GIY-YIG_UvrC_Cho"/>
    <property type="match status" value="1"/>
</dbReference>
<evidence type="ECO:0000256" key="2">
    <source>
        <dbReference type="ARBA" id="ARBA00022763"/>
    </source>
</evidence>
<dbReference type="InterPro" id="IPR000305">
    <property type="entry name" value="GIY-YIG_endonuc"/>
</dbReference>
<evidence type="ECO:0000256" key="3">
    <source>
        <dbReference type="ARBA" id="ARBA00022769"/>
    </source>
</evidence>
<dbReference type="Gene3D" id="3.30.420.340">
    <property type="entry name" value="UvrC, RNAse H endonuclease domain"/>
    <property type="match status" value="1"/>
</dbReference>
<name>A0A0G0KEV7_9BACT</name>
<dbReference type="FunFam" id="3.40.1440.10:FF:000001">
    <property type="entry name" value="UvrABC system protein C"/>
    <property type="match status" value="1"/>
</dbReference>
<keyword evidence="3" id="KW-0228">DNA excision</keyword>
<dbReference type="InterPro" id="IPR050066">
    <property type="entry name" value="UvrABC_protein_C"/>
</dbReference>
<dbReference type="Pfam" id="PF01541">
    <property type="entry name" value="GIY-YIG"/>
    <property type="match status" value="1"/>
</dbReference>
<dbReference type="Proteomes" id="UP000034738">
    <property type="component" value="Unassembled WGS sequence"/>
</dbReference>
<dbReference type="SUPFAM" id="SSF82771">
    <property type="entry name" value="GIY-YIG endonuclease"/>
    <property type="match status" value="1"/>
</dbReference>
<protein>
    <submittedName>
        <fullName evidence="8">Excinuclease ABC subunit C</fullName>
    </submittedName>
</protein>
<dbReference type="PANTHER" id="PTHR30562">
    <property type="entry name" value="UVRC/OXIDOREDUCTASE"/>
    <property type="match status" value="1"/>
</dbReference>
<evidence type="ECO:0000313" key="9">
    <source>
        <dbReference type="Proteomes" id="UP000034738"/>
    </source>
</evidence>
<dbReference type="SMART" id="SM00465">
    <property type="entry name" value="GIYc"/>
    <property type="match status" value="1"/>
</dbReference>
<keyword evidence="2" id="KW-0227">DNA damage</keyword>
<dbReference type="InterPro" id="IPR038476">
    <property type="entry name" value="UvrC_RNase_H_dom_sf"/>
</dbReference>
<dbReference type="Pfam" id="PF08459">
    <property type="entry name" value="UvrC_RNaseH_dom"/>
    <property type="match status" value="1"/>
</dbReference>
<dbReference type="InterPro" id="IPR001162">
    <property type="entry name" value="UvrC_RNase_H_dom"/>
</dbReference>
<dbReference type="AlphaFoldDB" id="A0A0G0KEV7"/>
<feature type="domain" description="GIY-YIG" evidence="6">
    <location>
        <begin position="20"/>
        <end position="97"/>
    </location>
</feature>
<gene>
    <name evidence="8" type="ORF">US95_C0036G0012</name>
</gene>
<reference evidence="8 9" key="1">
    <citation type="journal article" date="2015" name="Nature">
        <title>rRNA introns, odd ribosomes, and small enigmatic genomes across a large radiation of phyla.</title>
        <authorList>
            <person name="Brown C.T."/>
            <person name="Hug L.A."/>
            <person name="Thomas B.C."/>
            <person name="Sharon I."/>
            <person name="Castelle C.J."/>
            <person name="Singh A."/>
            <person name="Wilkins M.J."/>
            <person name="Williams K.H."/>
            <person name="Banfield J.F."/>
        </authorList>
    </citation>
    <scope>NUCLEOTIDE SEQUENCE [LARGE SCALE GENOMIC DNA]</scope>
</reference>
<dbReference type="SUPFAM" id="SSF46600">
    <property type="entry name" value="C-terminal UvrC-binding domain of UvrB"/>
    <property type="match status" value="1"/>
</dbReference>